<sequence>MLRNLSRLPAVPSRTQATPLINNRRSIPISAMTTIPKCRNYATQKYRMDREGYTDPIDWKSLERQKDIIKPDLPAYLDILPRQRPDTASYFTGKAKLTDLYVALDRMIRRYERCIVPSKNNNQTSNDAAAAVDSAPKKPKNSSWFGYGAVKMMISENITEVEYQALIEKLELCRKIKPPTMADQEEINWYLDQFRSGNAHARLVESIEEAENPEEARKKKAQHAGDKTEPKKKRNPRRGFKDDLGRYFAVGHRKESSAQVWMVPVPGFEAKPKETTRASSSNSDSAASEDVAAGAEEKEAVSEAHVQPEEEMATIVDEPSSIIGEVMVNSKPLGEYFVRAYDRESTLFPLTLTEQLGNYRVWATVRGGGPTGQCEAVALAISRALSVADPSTMETLRRSGCLTRDPRTVERKKTGQPKARKRYTWVKR</sequence>
<gene>
    <name evidence="6" type="primary">MRPS9</name>
    <name evidence="6" type="ORF">H4219_005874</name>
</gene>
<dbReference type="InterPro" id="IPR014721">
    <property type="entry name" value="Ribsml_uS5_D2-typ_fold_subgr"/>
</dbReference>
<dbReference type="PANTHER" id="PTHR21569">
    <property type="entry name" value="RIBOSOMAL PROTEIN S9"/>
    <property type="match status" value="1"/>
</dbReference>
<proteinExistence type="inferred from homology"/>
<feature type="region of interest" description="Disordered" evidence="5">
    <location>
        <begin position="408"/>
        <end position="428"/>
    </location>
</feature>
<dbReference type="Pfam" id="PF00380">
    <property type="entry name" value="Ribosomal_S9"/>
    <property type="match status" value="1"/>
</dbReference>
<evidence type="ECO:0000256" key="2">
    <source>
        <dbReference type="ARBA" id="ARBA00022980"/>
    </source>
</evidence>
<feature type="region of interest" description="Disordered" evidence="5">
    <location>
        <begin position="208"/>
        <end position="240"/>
    </location>
</feature>
<name>A0A9W7ZU64_9FUNG</name>
<feature type="compositionally biased region" description="Basic and acidic residues" evidence="5">
    <location>
        <begin position="295"/>
        <end position="308"/>
    </location>
</feature>
<keyword evidence="7" id="KW-1185">Reference proteome</keyword>
<organism evidence="6 7">
    <name type="scientific">Mycoemilia scoparia</name>
    <dbReference type="NCBI Taxonomy" id="417184"/>
    <lineage>
        <taxon>Eukaryota</taxon>
        <taxon>Fungi</taxon>
        <taxon>Fungi incertae sedis</taxon>
        <taxon>Zoopagomycota</taxon>
        <taxon>Kickxellomycotina</taxon>
        <taxon>Kickxellomycetes</taxon>
        <taxon>Kickxellales</taxon>
        <taxon>Kickxellaceae</taxon>
        <taxon>Mycoemilia</taxon>
    </lineage>
</organism>
<dbReference type="GO" id="GO:0003723">
    <property type="term" value="F:RNA binding"/>
    <property type="evidence" value="ECO:0007669"/>
    <property type="project" value="TreeGrafter"/>
</dbReference>
<evidence type="ECO:0000313" key="6">
    <source>
        <dbReference type="EMBL" id="KAJ1911649.1"/>
    </source>
</evidence>
<comment type="caution">
    <text evidence="6">The sequence shown here is derived from an EMBL/GenBank/DDBJ whole genome shotgun (WGS) entry which is preliminary data.</text>
</comment>
<dbReference type="Proteomes" id="UP001150538">
    <property type="component" value="Unassembled WGS sequence"/>
</dbReference>
<dbReference type="InterPro" id="IPR020574">
    <property type="entry name" value="Ribosomal_uS9_CS"/>
</dbReference>
<evidence type="ECO:0000256" key="5">
    <source>
        <dbReference type="SAM" id="MobiDB-lite"/>
    </source>
</evidence>
<comment type="similarity">
    <text evidence="1 4">Belongs to the universal ribosomal protein uS9 family.</text>
</comment>
<evidence type="ECO:0000256" key="4">
    <source>
        <dbReference type="RuleBase" id="RU003815"/>
    </source>
</evidence>
<dbReference type="GO" id="GO:0006412">
    <property type="term" value="P:translation"/>
    <property type="evidence" value="ECO:0007669"/>
    <property type="project" value="InterPro"/>
</dbReference>
<dbReference type="EMBL" id="JANBPU010000425">
    <property type="protein sequence ID" value="KAJ1911649.1"/>
    <property type="molecule type" value="Genomic_DNA"/>
</dbReference>
<dbReference type="PANTHER" id="PTHR21569:SF1">
    <property type="entry name" value="SMALL RIBOSOMAL SUBUNIT PROTEIN US9M"/>
    <property type="match status" value="1"/>
</dbReference>
<dbReference type="AlphaFoldDB" id="A0A9W7ZU64"/>
<evidence type="ECO:0000256" key="3">
    <source>
        <dbReference type="ARBA" id="ARBA00023274"/>
    </source>
</evidence>
<protein>
    <submittedName>
        <fullName evidence="6">37S ribosomal protein S9, mitochondrial</fullName>
    </submittedName>
</protein>
<dbReference type="SUPFAM" id="SSF54211">
    <property type="entry name" value="Ribosomal protein S5 domain 2-like"/>
    <property type="match status" value="1"/>
</dbReference>
<feature type="compositionally biased region" description="Basic residues" evidence="5">
    <location>
        <begin position="414"/>
        <end position="428"/>
    </location>
</feature>
<dbReference type="InterPro" id="IPR020568">
    <property type="entry name" value="Ribosomal_Su5_D2-typ_SF"/>
</dbReference>
<evidence type="ECO:0000256" key="1">
    <source>
        <dbReference type="ARBA" id="ARBA00005251"/>
    </source>
</evidence>
<reference evidence="6" key="1">
    <citation type="submission" date="2022-07" db="EMBL/GenBank/DDBJ databases">
        <title>Phylogenomic reconstructions and comparative analyses of Kickxellomycotina fungi.</title>
        <authorList>
            <person name="Reynolds N.K."/>
            <person name="Stajich J.E."/>
            <person name="Barry K."/>
            <person name="Grigoriev I.V."/>
            <person name="Crous P."/>
            <person name="Smith M.E."/>
        </authorList>
    </citation>
    <scope>NUCLEOTIDE SEQUENCE</scope>
    <source>
        <strain evidence="6">NBRC 100468</strain>
    </source>
</reference>
<dbReference type="GO" id="GO:0005763">
    <property type="term" value="C:mitochondrial small ribosomal subunit"/>
    <property type="evidence" value="ECO:0007669"/>
    <property type="project" value="TreeGrafter"/>
</dbReference>
<dbReference type="OrthoDB" id="10254627at2759"/>
<keyword evidence="3 4" id="KW-0687">Ribonucleoprotein</keyword>
<accession>A0A9W7ZU64</accession>
<dbReference type="PROSITE" id="PS00360">
    <property type="entry name" value="RIBOSOMAL_S9"/>
    <property type="match status" value="1"/>
</dbReference>
<dbReference type="GO" id="GO:0003735">
    <property type="term" value="F:structural constituent of ribosome"/>
    <property type="evidence" value="ECO:0007669"/>
    <property type="project" value="InterPro"/>
</dbReference>
<feature type="region of interest" description="Disordered" evidence="5">
    <location>
        <begin position="272"/>
        <end position="313"/>
    </location>
</feature>
<feature type="compositionally biased region" description="Low complexity" evidence="5">
    <location>
        <begin position="278"/>
        <end position="294"/>
    </location>
</feature>
<evidence type="ECO:0000313" key="7">
    <source>
        <dbReference type="Proteomes" id="UP001150538"/>
    </source>
</evidence>
<dbReference type="Gene3D" id="3.30.230.10">
    <property type="match status" value="1"/>
</dbReference>
<keyword evidence="2 4" id="KW-0689">Ribosomal protein</keyword>
<dbReference type="InterPro" id="IPR000754">
    <property type="entry name" value="Ribosomal_uS9"/>
</dbReference>